<comment type="caution">
    <text evidence="2">The sequence shown here is derived from an EMBL/GenBank/DDBJ whole genome shotgun (WGS) entry which is preliminary data.</text>
</comment>
<gene>
    <name evidence="2" type="ORF">EHQ95_16360</name>
</gene>
<feature type="transmembrane region" description="Helical" evidence="1">
    <location>
        <begin position="135"/>
        <end position="155"/>
    </location>
</feature>
<keyword evidence="1" id="KW-0472">Membrane</keyword>
<accession>A0ABY2NK50</accession>
<sequence length="479" mass="56184">MKFRNIKPILILLVLFGTFHLFYDAIYENHLGVGTDSDVLYPYLFAKDFWMGGWAGIRGWNLPPCSYLFPEIGLAILFYPILKSVYSFHWAFGFLSFVMPYYLAKALGIKNTKSYLFSLGFLALAGIWPNDFGQFFLPAFHAMIFFFAAYTLYAIHRWDPQNRSQGLKFLFVISLIWISEYWFFVNIAPFLLVYAVIRLGKKSIYPIGLVLLGFGLGKVWQLGLRHLGIGIITSKDLPTVERIHSATIWILKDPSSWFSALVESITKHPVFADWFYWYFVLFGIYVLILFLRFELKKGFIDFVFLLSPILTVVALFIFQIELNFRYLYFLPFCVFYLIFRLVAMIPFIRSVAALVLFIGLVFFYNERYPFLANAIKEGETKRTHKLECLSKFDEKIPGAATYWPIKYIYVFSDRDWTLVPFTKEAVYYPWISNKTWDKGLGEKSFENFSWGITESKENLSLWKGVRLAGECEGWYFYRR</sequence>
<dbReference type="RefSeq" id="WP_135660362.1">
    <property type="nucleotide sequence ID" value="NZ_RQHF01000035.1"/>
</dbReference>
<evidence type="ECO:0000256" key="1">
    <source>
        <dbReference type="SAM" id="Phobius"/>
    </source>
</evidence>
<protein>
    <recommendedName>
        <fullName evidence="4">Glycosyltransferase RgtA/B/C/D-like domain-containing protein</fullName>
    </recommendedName>
</protein>
<dbReference type="EMBL" id="RQHF01000035">
    <property type="protein sequence ID" value="TGM46217.1"/>
    <property type="molecule type" value="Genomic_DNA"/>
</dbReference>
<feature type="transmembrane region" description="Helical" evidence="1">
    <location>
        <begin position="274"/>
        <end position="293"/>
    </location>
</feature>
<feature type="transmembrane region" description="Helical" evidence="1">
    <location>
        <begin position="347"/>
        <end position="364"/>
    </location>
</feature>
<evidence type="ECO:0000313" key="2">
    <source>
        <dbReference type="EMBL" id="TGM46217.1"/>
    </source>
</evidence>
<evidence type="ECO:0008006" key="4">
    <source>
        <dbReference type="Google" id="ProtNLM"/>
    </source>
</evidence>
<keyword evidence="3" id="KW-1185">Reference proteome</keyword>
<feature type="transmembrane region" description="Helical" evidence="1">
    <location>
        <begin position="114"/>
        <end position="129"/>
    </location>
</feature>
<feature type="transmembrane region" description="Helical" evidence="1">
    <location>
        <begin position="299"/>
        <end position="318"/>
    </location>
</feature>
<organism evidence="2 3">
    <name type="scientific">Leptospira vanthielii</name>
    <dbReference type="NCBI Taxonomy" id="293085"/>
    <lineage>
        <taxon>Bacteria</taxon>
        <taxon>Pseudomonadati</taxon>
        <taxon>Spirochaetota</taxon>
        <taxon>Spirochaetia</taxon>
        <taxon>Leptospirales</taxon>
        <taxon>Leptospiraceae</taxon>
        <taxon>Leptospira</taxon>
    </lineage>
</organism>
<feature type="transmembrane region" description="Helical" evidence="1">
    <location>
        <begin position="167"/>
        <end position="197"/>
    </location>
</feature>
<evidence type="ECO:0000313" key="3">
    <source>
        <dbReference type="Proteomes" id="UP000298112"/>
    </source>
</evidence>
<name>A0ABY2NK50_9LEPT</name>
<reference evidence="3" key="1">
    <citation type="journal article" date="2019" name="PLoS Negl. Trop. Dis.">
        <title>Revisiting the worldwide diversity of Leptospira species in the environment.</title>
        <authorList>
            <person name="Vincent A.T."/>
            <person name="Schiettekatte O."/>
            <person name="Bourhy P."/>
            <person name="Veyrier F.J."/>
            <person name="Picardeau M."/>
        </authorList>
    </citation>
    <scope>NUCLEOTIDE SEQUENCE [LARGE SCALE GENOMIC DNA]</scope>
    <source>
        <strain evidence="3">201601955</strain>
    </source>
</reference>
<proteinExistence type="predicted"/>
<keyword evidence="1" id="KW-0812">Transmembrane</keyword>
<keyword evidence="1" id="KW-1133">Transmembrane helix</keyword>
<dbReference type="Proteomes" id="UP000298112">
    <property type="component" value="Unassembled WGS sequence"/>
</dbReference>